<dbReference type="AlphaFoldDB" id="A0AAW4FM59"/>
<dbReference type="GO" id="GO:0005576">
    <property type="term" value="C:extracellular region"/>
    <property type="evidence" value="ECO:0007669"/>
    <property type="project" value="TreeGrafter"/>
</dbReference>
<dbReference type="Proteomes" id="UP000744980">
    <property type="component" value="Unassembled WGS sequence"/>
</dbReference>
<organism evidence="3 4">
    <name type="scientific">Ensifer canadensis</name>
    <dbReference type="NCBI Taxonomy" id="555315"/>
    <lineage>
        <taxon>Bacteria</taxon>
        <taxon>Pseudomonadati</taxon>
        <taxon>Pseudomonadota</taxon>
        <taxon>Alphaproteobacteria</taxon>
        <taxon>Hyphomicrobiales</taxon>
        <taxon>Rhizobiaceae</taxon>
        <taxon>Sinorhizobium/Ensifer group</taxon>
        <taxon>Ensifer</taxon>
    </lineage>
</organism>
<name>A0AAW4FM59_9HYPH</name>
<keyword evidence="1" id="KW-0732">Signal</keyword>
<dbReference type="Gene3D" id="1.20.1270.180">
    <property type="match status" value="1"/>
</dbReference>
<feature type="domain" description="Lysozyme inhibitor LprI-like N-terminal" evidence="2">
    <location>
        <begin position="49"/>
        <end position="111"/>
    </location>
</feature>
<evidence type="ECO:0000313" key="3">
    <source>
        <dbReference type="EMBL" id="MBM3092524.1"/>
    </source>
</evidence>
<dbReference type="EMBL" id="WXFA01000010">
    <property type="protein sequence ID" value="MBM3092524.1"/>
    <property type="molecule type" value="Genomic_DNA"/>
</dbReference>
<feature type="chain" id="PRO_5043599031" evidence="1">
    <location>
        <begin position="24"/>
        <end position="220"/>
    </location>
</feature>
<accession>A0AAW4FM59</accession>
<evidence type="ECO:0000259" key="2">
    <source>
        <dbReference type="Pfam" id="PF07007"/>
    </source>
</evidence>
<dbReference type="PANTHER" id="PTHR37549">
    <property type="entry name" value="LIPOPROTEIN LPRI"/>
    <property type="match status" value="1"/>
</dbReference>
<proteinExistence type="predicted"/>
<dbReference type="Pfam" id="PF07007">
    <property type="entry name" value="LprI"/>
    <property type="match status" value="1"/>
</dbReference>
<reference evidence="3 4" key="1">
    <citation type="submission" date="2020-01" db="EMBL/GenBank/DDBJ databases">
        <title>Draft genome assembly of Ensifer adhaerens T173.</title>
        <authorList>
            <person name="Craig J.E."/>
            <person name="Stinchcombe J.R."/>
        </authorList>
    </citation>
    <scope>NUCLEOTIDE SEQUENCE [LARGE SCALE GENOMIC DNA]</scope>
    <source>
        <strain evidence="3 4">T173</strain>
    </source>
</reference>
<feature type="signal peptide" evidence="1">
    <location>
        <begin position="1"/>
        <end position="23"/>
    </location>
</feature>
<dbReference type="InterPro" id="IPR009739">
    <property type="entry name" value="LprI-like_N"/>
</dbReference>
<gene>
    <name evidence="3" type="ORF">GFB56_17135</name>
</gene>
<evidence type="ECO:0000313" key="4">
    <source>
        <dbReference type="Proteomes" id="UP000744980"/>
    </source>
</evidence>
<evidence type="ECO:0000256" key="1">
    <source>
        <dbReference type="SAM" id="SignalP"/>
    </source>
</evidence>
<sequence length="220" mass="23684">MNRFFVFGLGLFSMSTAPSLVQAQEEPSFDCSKAKSQVEKVLCSGGDSGMGWIDQTMADLYKAVRAAPGADAATLESSQRAWLAKRDHCKGSDEKVMNCLIDSYRGRYAELSSAYDQKHLTGTYGNARGVLDSVLFPDGNLLVNISTDVGAPSYDSCSVTFRAPLEGEAVQHVFTPEEIGADGQCTVDLKITGSQIDVTPKDCRVFCGNSASFDGAYKKQ</sequence>
<comment type="caution">
    <text evidence="3">The sequence shown here is derived from an EMBL/GenBank/DDBJ whole genome shotgun (WGS) entry which is preliminary data.</text>
</comment>
<dbReference type="InterPro" id="IPR052755">
    <property type="entry name" value="Lysozyme_Inhibitor_LprI"/>
</dbReference>
<dbReference type="RefSeq" id="WP_057205638.1">
    <property type="nucleotide sequence ID" value="NZ_CP083370.1"/>
</dbReference>
<keyword evidence="4" id="KW-1185">Reference proteome</keyword>
<dbReference type="PANTHER" id="PTHR37549:SF1">
    <property type="entry name" value="LIPOPROTEIN LPRI"/>
    <property type="match status" value="1"/>
</dbReference>
<protein>
    <submittedName>
        <fullName evidence="3">DUF1311 domain-containing protein</fullName>
    </submittedName>
</protein>